<evidence type="ECO:0000256" key="2">
    <source>
        <dbReference type="ARBA" id="ARBA00005369"/>
    </source>
</evidence>
<dbReference type="GO" id="GO:0032259">
    <property type="term" value="P:methylation"/>
    <property type="evidence" value="ECO:0007669"/>
    <property type="project" value="UniProtKB-KW"/>
</dbReference>
<dbReference type="RefSeq" id="WP_203816946.1">
    <property type="nucleotide sequence ID" value="NZ_BAAABP010000071.1"/>
</dbReference>
<dbReference type="InterPro" id="IPR000682">
    <property type="entry name" value="PCMT"/>
</dbReference>
<dbReference type="CDD" id="cd02440">
    <property type="entry name" value="AdoMet_MTases"/>
    <property type="match status" value="1"/>
</dbReference>
<dbReference type="SUPFAM" id="SSF53335">
    <property type="entry name" value="S-adenosyl-L-methionine-dependent methyltransferases"/>
    <property type="match status" value="1"/>
</dbReference>
<evidence type="ECO:0000256" key="9">
    <source>
        <dbReference type="ARBA" id="ARBA00030757"/>
    </source>
</evidence>
<dbReference type="NCBIfam" id="TIGR04364">
    <property type="entry name" value="methyltran_FxLD"/>
    <property type="match status" value="1"/>
</dbReference>
<name>A0A919MC50_9ACTN</name>
<dbReference type="InterPro" id="IPR029063">
    <property type="entry name" value="SAM-dependent_MTases_sf"/>
</dbReference>
<dbReference type="Pfam" id="PF01135">
    <property type="entry name" value="PCMT"/>
    <property type="match status" value="1"/>
</dbReference>
<evidence type="ECO:0000256" key="11">
    <source>
        <dbReference type="ARBA" id="ARBA00031350"/>
    </source>
</evidence>
<gene>
    <name evidence="12" type="ORF">Afe05nite_22230</name>
</gene>
<keyword evidence="5" id="KW-0963">Cytoplasm</keyword>
<evidence type="ECO:0000313" key="12">
    <source>
        <dbReference type="EMBL" id="GIE10383.1"/>
    </source>
</evidence>
<comment type="subcellular location">
    <subcellularLocation>
        <location evidence="1">Cytoplasm</location>
    </subcellularLocation>
</comment>
<dbReference type="PANTHER" id="PTHR11579:SF0">
    <property type="entry name" value="PROTEIN-L-ISOASPARTATE(D-ASPARTATE) O-METHYLTRANSFERASE"/>
    <property type="match status" value="1"/>
</dbReference>
<evidence type="ECO:0000256" key="5">
    <source>
        <dbReference type="ARBA" id="ARBA00022490"/>
    </source>
</evidence>
<comment type="similarity">
    <text evidence="2">Belongs to the methyltransferase superfamily. L-isoaspartyl/D-aspartyl protein methyltransferase family.</text>
</comment>
<evidence type="ECO:0000256" key="7">
    <source>
        <dbReference type="ARBA" id="ARBA00022679"/>
    </source>
</evidence>
<dbReference type="AlphaFoldDB" id="A0A919MC50"/>
<keyword evidence="6" id="KW-0489">Methyltransferase</keyword>
<dbReference type="Gene3D" id="3.40.50.150">
    <property type="entry name" value="Vaccinia Virus protein VP39"/>
    <property type="match status" value="1"/>
</dbReference>
<accession>A0A919MC50</accession>
<comment type="caution">
    <text evidence="12">The sequence shown here is derived from an EMBL/GenBank/DDBJ whole genome shotgun (WGS) entry which is preliminary data.</text>
</comment>
<keyword evidence="7" id="KW-0808">Transferase</keyword>
<sequence length="388" mass="40816">MTSVLRSDLVERLRVTGAIVSAPVEAAFRAVPREHFMPPGTAPQTAYGSENVVTKRDPAGTAISSVTAADVQAAMLEQADLRPGMSVLEVGSGGLNAALIAEIVGPGGRVVSVDIDPSVTARAAQMLAGAGYGDRVTVLTADGDDDVPGPFDAIIVTVGAWDIAPAWHRQLTAGGTLVVPLVMNGATRTIAFRRETDHLVSTSARVAGFVAMQGHGRHDDSLVDLGDGVTLRFDGSPPPGPLTGVLATGPVEAWSGVLFPDPMSWSDLYLWLAWQLPGFCRLTVGEGSPLDRHARLFPVGTVHERGLALIRVRPADRGVEFGALAFGRDAAPAAAVLVEQMRAWNRHARPAGEPSFGYWPAGSDRTTIPPDAAVLAKTHGLLTMRTRR</sequence>
<dbReference type="GO" id="GO:0004719">
    <property type="term" value="F:protein-L-isoaspartate (D-aspartate) O-methyltransferase activity"/>
    <property type="evidence" value="ECO:0007669"/>
    <property type="project" value="UniProtKB-EC"/>
</dbReference>
<evidence type="ECO:0000256" key="1">
    <source>
        <dbReference type="ARBA" id="ARBA00004496"/>
    </source>
</evidence>
<evidence type="ECO:0000256" key="3">
    <source>
        <dbReference type="ARBA" id="ARBA00011890"/>
    </source>
</evidence>
<evidence type="ECO:0000256" key="6">
    <source>
        <dbReference type="ARBA" id="ARBA00022603"/>
    </source>
</evidence>
<dbReference type="PANTHER" id="PTHR11579">
    <property type="entry name" value="PROTEIN-L-ISOASPARTATE O-METHYLTRANSFERASE"/>
    <property type="match status" value="1"/>
</dbReference>
<evidence type="ECO:0000256" key="4">
    <source>
        <dbReference type="ARBA" id="ARBA00013346"/>
    </source>
</evidence>
<reference evidence="12" key="1">
    <citation type="submission" date="2021-01" db="EMBL/GenBank/DDBJ databases">
        <title>Whole genome shotgun sequence of Actinoplanes ferrugineus NBRC 15555.</title>
        <authorList>
            <person name="Komaki H."/>
            <person name="Tamura T."/>
        </authorList>
    </citation>
    <scope>NUCLEOTIDE SEQUENCE</scope>
    <source>
        <strain evidence="12">NBRC 15555</strain>
    </source>
</reference>
<evidence type="ECO:0000256" key="10">
    <source>
        <dbReference type="ARBA" id="ARBA00031323"/>
    </source>
</evidence>
<organism evidence="12 13">
    <name type="scientific">Paractinoplanes ferrugineus</name>
    <dbReference type="NCBI Taxonomy" id="113564"/>
    <lineage>
        <taxon>Bacteria</taxon>
        <taxon>Bacillati</taxon>
        <taxon>Actinomycetota</taxon>
        <taxon>Actinomycetes</taxon>
        <taxon>Micromonosporales</taxon>
        <taxon>Micromonosporaceae</taxon>
        <taxon>Paractinoplanes</taxon>
    </lineage>
</organism>
<dbReference type="Proteomes" id="UP000598174">
    <property type="component" value="Unassembled WGS sequence"/>
</dbReference>
<keyword evidence="8" id="KW-0949">S-adenosyl-L-methionine</keyword>
<keyword evidence="13" id="KW-1185">Reference proteome</keyword>
<dbReference type="EC" id="2.1.1.77" evidence="3"/>
<evidence type="ECO:0000313" key="13">
    <source>
        <dbReference type="Proteomes" id="UP000598174"/>
    </source>
</evidence>
<dbReference type="EMBL" id="BOMM01000016">
    <property type="protein sequence ID" value="GIE10383.1"/>
    <property type="molecule type" value="Genomic_DNA"/>
</dbReference>
<proteinExistence type="inferred from homology"/>
<protein>
    <recommendedName>
        <fullName evidence="4">Protein-L-isoaspartate O-methyltransferase</fullName>
        <ecNumber evidence="3">2.1.1.77</ecNumber>
    </recommendedName>
    <alternativeName>
        <fullName evidence="11">L-isoaspartyl protein carboxyl methyltransferase</fullName>
    </alternativeName>
    <alternativeName>
        <fullName evidence="9">Protein L-isoaspartyl methyltransferase</fullName>
    </alternativeName>
    <alternativeName>
        <fullName evidence="10">Protein-beta-aspartate methyltransferase</fullName>
    </alternativeName>
</protein>
<dbReference type="GO" id="GO:0005737">
    <property type="term" value="C:cytoplasm"/>
    <property type="evidence" value="ECO:0007669"/>
    <property type="project" value="UniProtKB-SubCell"/>
</dbReference>
<dbReference type="InterPro" id="IPR027573">
    <property type="entry name" value="Methyltran_FxLD"/>
</dbReference>
<evidence type="ECO:0000256" key="8">
    <source>
        <dbReference type="ARBA" id="ARBA00022691"/>
    </source>
</evidence>